<dbReference type="PANTHER" id="PTHR32322">
    <property type="entry name" value="INNER MEMBRANE TRANSPORTER"/>
    <property type="match status" value="1"/>
</dbReference>
<feature type="domain" description="EamA" evidence="8">
    <location>
        <begin position="4"/>
        <end position="138"/>
    </location>
</feature>
<evidence type="ECO:0000256" key="7">
    <source>
        <dbReference type="SAM" id="Phobius"/>
    </source>
</evidence>
<keyword evidence="5 7" id="KW-1133">Transmembrane helix</keyword>
<protein>
    <recommendedName>
        <fullName evidence="8">EamA domain-containing protein</fullName>
    </recommendedName>
</protein>
<keyword evidence="4 7" id="KW-0812">Transmembrane</keyword>
<dbReference type="InterPro" id="IPR037185">
    <property type="entry name" value="EmrE-like"/>
</dbReference>
<dbReference type="SUPFAM" id="SSF103481">
    <property type="entry name" value="Multidrug resistance efflux transporter EmrE"/>
    <property type="match status" value="1"/>
</dbReference>
<evidence type="ECO:0000259" key="8">
    <source>
        <dbReference type="Pfam" id="PF00892"/>
    </source>
</evidence>
<feature type="transmembrane region" description="Helical" evidence="7">
    <location>
        <begin position="122"/>
        <end position="138"/>
    </location>
</feature>
<feature type="transmembrane region" description="Helical" evidence="7">
    <location>
        <begin position="6"/>
        <end position="25"/>
    </location>
</feature>
<dbReference type="EMBL" id="CP016379">
    <property type="protein sequence ID" value="AZR71935.1"/>
    <property type="molecule type" value="Genomic_DNA"/>
</dbReference>
<dbReference type="KEGG" id="aft:BBF96_00045"/>
<dbReference type="InterPro" id="IPR050638">
    <property type="entry name" value="AA-Vitamin_Transporters"/>
</dbReference>
<sequence>MKQGIFFALFAAFLWGLAPILEKIGLAKLSPLAGLTVRSIGITLVILILNFFKPTWKELGEVDFKSIIFILLGGLIAGLIAQWIYYRALKYIEASRVAPIVGSYPFFAFILGILILGEKVTWNKILGSIFILIGILLLK</sequence>
<dbReference type="PANTHER" id="PTHR32322:SF18">
    <property type="entry name" value="S-ADENOSYLMETHIONINE_S-ADENOSYLHOMOCYSTEINE TRANSPORTER"/>
    <property type="match status" value="1"/>
</dbReference>
<evidence type="ECO:0000256" key="6">
    <source>
        <dbReference type="ARBA" id="ARBA00023136"/>
    </source>
</evidence>
<evidence type="ECO:0000256" key="5">
    <source>
        <dbReference type="ARBA" id="ARBA00022989"/>
    </source>
</evidence>
<evidence type="ECO:0000313" key="10">
    <source>
        <dbReference type="Proteomes" id="UP000267250"/>
    </source>
</evidence>
<comment type="subcellular location">
    <subcellularLocation>
        <location evidence="1">Cell membrane</location>
        <topology evidence="1">Multi-pass membrane protein</topology>
    </subcellularLocation>
</comment>
<evidence type="ECO:0000256" key="3">
    <source>
        <dbReference type="ARBA" id="ARBA00022475"/>
    </source>
</evidence>
<feature type="transmembrane region" description="Helical" evidence="7">
    <location>
        <begin position="64"/>
        <end position="85"/>
    </location>
</feature>
<dbReference type="RefSeq" id="WP_127015265.1">
    <property type="nucleotide sequence ID" value="NZ_CP016379.1"/>
</dbReference>
<dbReference type="Gene3D" id="1.10.3730.20">
    <property type="match status" value="1"/>
</dbReference>
<dbReference type="AlphaFoldDB" id="A0A3Q9HN99"/>
<organism evidence="9 10">
    <name type="scientific">Anoxybacter fermentans</name>
    <dbReference type="NCBI Taxonomy" id="1323375"/>
    <lineage>
        <taxon>Bacteria</taxon>
        <taxon>Bacillati</taxon>
        <taxon>Bacillota</taxon>
        <taxon>Clostridia</taxon>
        <taxon>Halanaerobiales</taxon>
        <taxon>Anoxybacter</taxon>
    </lineage>
</organism>
<comment type="similarity">
    <text evidence="2">Belongs to the EamA transporter family.</text>
</comment>
<dbReference type="GO" id="GO:0005886">
    <property type="term" value="C:plasma membrane"/>
    <property type="evidence" value="ECO:0007669"/>
    <property type="project" value="UniProtKB-SubCell"/>
</dbReference>
<evidence type="ECO:0000256" key="4">
    <source>
        <dbReference type="ARBA" id="ARBA00022692"/>
    </source>
</evidence>
<proteinExistence type="inferred from homology"/>
<dbReference type="Pfam" id="PF00892">
    <property type="entry name" value="EamA"/>
    <property type="match status" value="1"/>
</dbReference>
<dbReference type="OrthoDB" id="9806718at2"/>
<keyword evidence="10" id="KW-1185">Reference proteome</keyword>
<evidence type="ECO:0000256" key="1">
    <source>
        <dbReference type="ARBA" id="ARBA00004651"/>
    </source>
</evidence>
<dbReference type="Proteomes" id="UP000267250">
    <property type="component" value="Chromosome"/>
</dbReference>
<feature type="transmembrane region" description="Helical" evidence="7">
    <location>
        <begin position="97"/>
        <end position="116"/>
    </location>
</feature>
<evidence type="ECO:0000256" key="2">
    <source>
        <dbReference type="ARBA" id="ARBA00007362"/>
    </source>
</evidence>
<accession>A0A3Q9HN99</accession>
<feature type="transmembrane region" description="Helical" evidence="7">
    <location>
        <begin position="32"/>
        <end position="52"/>
    </location>
</feature>
<reference evidence="9 10" key="1">
    <citation type="submission" date="2016-07" db="EMBL/GenBank/DDBJ databases">
        <title>Genome and transcriptome analysis of iron-reducing fermentative bacteria Anoxybacter fermentans.</title>
        <authorList>
            <person name="Zeng X."/>
            <person name="Shao Z."/>
        </authorList>
    </citation>
    <scope>NUCLEOTIDE SEQUENCE [LARGE SCALE GENOMIC DNA]</scope>
    <source>
        <strain evidence="9 10">DY22613</strain>
    </source>
</reference>
<evidence type="ECO:0000313" key="9">
    <source>
        <dbReference type="EMBL" id="AZR71935.1"/>
    </source>
</evidence>
<dbReference type="InterPro" id="IPR000620">
    <property type="entry name" value="EamA_dom"/>
</dbReference>
<gene>
    <name evidence="9" type="ORF">BBF96_00045</name>
</gene>
<keyword evidence="6 7" id="KW-0472">Membrane</keyword>
<name>A0A3Q9HN99_9FIRM</name>
<keyword evidence="3" id="KW-1003">Cell membrane</keyword>